<dbReference type="RefSeq" id="WP_155932106.1">
    <property type="nucleotide sequence ID" value="NZ_WODC01000001.1"/>
</dbReference>
<evidence type="ECO:0000256" key="2">
    <source>
        <dbReference type="ARBA" id="ARBA00022475"/>
    </source>
</evidence>
<dbReference type="GO" id="GO:0016757">
    <property type="term" value="F:glycosyltransferase activity"/>
    <property type="evidence" value="ECO:0007669"/>
    <property type="project" value="UniProtKB-KW"/>
</dbReference>
<keyword evidence="3" id="KW-0328">Glycosyltransferase</keyword>
<dbReference type="Gene3D" id="3.90.550.10">
    <property type="entry name" value="Spore Coat Polysaccharide Biosynthesis Protein SpsA, Chain A"/>
    <property type="match status" value="1"/>
</dbReference>
<dbReference type="CDD" id="cd04187">
    <property type="entry name" value="DPM1_like_bac"/>
    <property type="match status" value="1"/>
</dbReference>
<dbReference type="AlphaFoldDB" id="A0A7K1KKA1"/>
<protein>
    <submittedName>
        <fullName evidence="11">Glycosyltransferase</fullName>
    </submittedName>
</protein>
<evidence type="ECO:0000256" key="9">
    <source>
        <dbReference type="SAM" id="Phobius"/>
    </source>
</evidence>
<evidence type="ECO:0000256" key="7">
    <source>
        <dbReference type="ARBA" id="ARBA00023136"/>
    </source>
</evidence>
<keyword evidence="2" id="KW-1003">Cell membrane</keyword>
<dbReference type="Pfam" id="PF00535">
    <property type="entry name" value="Glycos_transf_2"/>
    <property type="match status" value="1"/>
</dbReference>
<dbReference type="InterPro" id="IPR050256">
    <property type="entry name" value="Glycosyltransferase_2"/>
</dbReference>
<gene>
    <name evidence="11" type="ORF">GKC30_02445</name>
</gene>
<evidence type="ECO:0000256" key="1">
    <source>
        <dbReference type="ARBA" id="ARBA00004651"/>
    </source>
</evidence>
<keyword evidence="5 9" id="KW-0812">Transmembrane</keyword>
<name>A0A7K1KKA1_9BACT</name>
<dbReference type="Proteomes" id="UP000461162">
    <property type="component" value="Unassembled WGS sequence"/>
</dbReference>
<evidence type="ECO:0000313" key="12">
    <source>
        <dbReference type="Proteomes" id="UP000461162"/>
    </source>
</evidence>
<organism evidence="11 12">
    <name type="scientific">Pseudodesulfovibrio alkaliphilus</name>
    <dbReference type="NCBI Taxonomy" id="2661613"/>
    <lineage>
        <taxon>Bacteria</taxon>
        <taxon>Pseudomonadati</taxon>
        <taxon>Thermodesulfobacteriota</taxon>
        <taxon>Desulfovibrionia</taxon>
        <taxon>Desulfovibrionales</taxon>
        <taxon>Desulfovibrionaceae</taxon>
    </lineage>
</organism>
<dbReference type="SUPFAM" id="SSF53448">
    <property type="entry name" value="Nucleotide-diphospho-sugar transferases"/>
    <property type="match status" value="1"/>
</dbReference>
<dbReference type="InterPro" id="IPR001173">
    <property type="entry name" value="Glyco_trans_2-like"/>
</dbReference>
<evidence type="ECO:0000313" key="11">
    <source>
        <dbReference type="EMBL" id="MUM76489.1"/>
    </source>
</evidence>
<evidence type="ECO:0000256" key="8">
    <source>
        <dbReference type="ARBA" id="ARBA00038152"/>
    </source>
</evidence>
<comment type="subcellular location">
    <subcellularLocation>
        <location evidence="1">Cell membrane</location>
        <topology evidence="1">Multi-pass membrane protein</topology>
    </subcellularLocation>
</comment>
<feature type="domain" description="Glycosyltransferase 2-like" evidence="10">
    <location>
        <begin position="9"/>
        <end position="170"/>
    </location>
</feature>
<dbReference type="PANTHER" id="PTHR48090:SF1">
    <property type="entry name" value="PROPHAGE BACTOPRENOL GLUCOSYL TRANSFERASE HOMOLOG"/>
    <property type="match status" value="1"/>
</dbReference>
<evidence type="ECO:0000256" key="4">
    <source>
        <dbReference type="ARBA" id="ARBA00022679"/>
    </source>
</evidence>
<dbReference type="EMBL" id="WODC01000001">
    <property type="protein sequence ID" value="MUM76489.1"/>
    <property type="molecule type" value="Genomic_DNA"/>
</dbReference>
<feature type="transmembrane region" description="Helical" evidence="9">
    <location>
        <begin position="267"/>
        <end position="291"/>
    </location>
</feature>
<comment type="caution">
    <text evidence="11">The sequence shown here is derived from an EMBL/GenBank/DDBJ whole genome shotgun (WGS) entry which is preliminary data.</text>
</comment>
<evidence type="ECO:0000256" key="3">
    <source>
        <dbReference type="ARBA" id="ARBA00022676"/>
    </source>
</evidence>
<comment type="similarity">
    <text evidence="8">Belongs to the glycosyltransferase 2 family. GtrB subfamily.</text>
</comment>
<reference evidence="11 12" key="1">
    <citation type="submission" date="2019-11" db="EMBL/GenBank/DDBJ databases">
        <title>Pseudodesulfovibrio alkaliphilus, sp. nov., an alkaliphilic sulfate-reducing bacteria from mud volcano of Taman peninsula, Russia.</title>
        <authorList>
            <person name="Frolova A."/>
            <person name="Merkel A.Y."/>
            <person name="Slobodkin A.I."/>
        </authorList>
    </citation>
    <scope>NUCLEOTIDE SEQUENCE [LARGE SCALE GENOMIC DNA]</scope>
    <source>
        <strain evidence="11 12">F-1</strain>
    </source>
</reference>
<dbReference type="GO" id="GO:0005886">
    <property type="term" value="C:plasma membrane"/>
    <property type="evidence" value="ECO:0007669"/>
    <property type="project" value="UniProtKB-SubCell"/>
</dbReference>
<keyword evidence="12" id="KW-1185">Reference proteome</keyword>
<accession>A0A7K1KKA1</accession>
<proteinExistence type="inferred from homology"/>
<keyword evidence="4 11" id="KW-0808">Transferase</keyword>
<dbReference type="PANTHER" id="PTHR48090">
    <property type="entry name" value="UNDECAPRENYL-PHOSPHATE 4-DEOXY-4-FORMAMIDO-L-ARABINOSE TRANSFERASE-RELATED"/>
    <property type="match status" value="1"/>
</dbReference>
<evidence type="ECO:0000256" key="5">
    <source>
        <dbReference type="ARBA" id="ARBA00022692"/>
    </source>
</evidence>
<sequence length="311" mass="34863">MTSPPLLTLIIPVYNEKEVIPVFLRETASIVDSMKNIDVEFLFINDGSTDGSLATLLDLKQTYENIRIIDLSRNFGKEAALSAGLHHARGEIAIPIDVDLQDPPELIPVMVDKWREGYDVVHARRIDRSSDSIAKRLTAKWFYRVHNATSDISIPQNVGDYRLLSRPVIDAINSLSETQRFMKGIYSWVGFKSTVVDYTRQKRAAGKSKFNGWKLWNYALEGITSFGTVPLRIWTYIGSIVALIAFMLSIKVLVQVLIFGIDVPGYASLLIAVCLIGGLQLIGIGVLGEYVGRTYIESKNRPVFIIRNIIE</sequence>
<feature type="transmembrane region" description="Helical" evidence="9">
    <location>
        <begin position="233"/>
        <end position="261"/>
    </location>
</feature>
<keyword evidence="7 9" id="KW-0472">Membrane</keyword>
<dbReference type="InterPro" id="IPR029044">
    <property type="entry name" value="Nucleotide-diphossugar_trans"/>
</dbReference>
<evidence type="ECO:0000259" key="10">
    <source>
        <dbReference type="Pfam" id="PF00535"/>
    </source>
</evidence>
<dbReference type="FunFam" id="3.90.550.10:FF:000079">
    <property type="entry name" value="Probable glycosyl transferase"/>
    <property type="match status" value="1"/>
</dbReference>
<keyword evidence="6 9" id="KW-1133">Transmembrane helix</keyword>
<evidence type="ECO:0000256" key="6">
    <source>
        <dbReference type="ARBA" id="ARBA00022989"/>
    </source>
</evidence>